<organism evidence="3">
    <name type="scientific">Paenarthrobacter sp. AMU7</name>
    <dbReference type="NCBI Taxonomy" id="3162492"/>
    <lineage>
        <taxon>Bacteria</taxon>
        <taxon>Bacillati</taxon>
        <taxon>Actinomycetota</taxon>
        <taxon>Actinomycetes</taxon>
        <taxon>Micrococcales</taxon>
        <taxon>Micrococcaceae</taxon>
        <taxon>Paenarthrobacter</taxon>
    </lineage>
</organism>
<evidence type="ECO:0000313" key="3">
    <source>
        <dbReference type="EMBL" id="XDV70064.1"/>
    </source>
</evidence>
<accession>A0AB39YJN9</accession>
<protein>
    <submittedName>
        <fullName evidence="3">DUF4129 domain-containing protein</fullName>
    </submittedName>
</protein>
<dbReference type="AlphaFoldDB" id="A0AB39YJN9"/>
<feature type="domain" description="Protein-glutamine gamma-glutamyltransferase-like C-terminal" evidence="2">
    <location>
        <begin position="140"/>
        <end position="207"/>
    </location>
</feature>
<proteinExistence type="predicted"/>
<keyword evidence="1" id="KW-0472">Membrane</keyword>
<sequence length="230" mass="25064">MTLRLLDASTTVAAMEPPVTPDREEGRRWAAEELSKPQYPDAQPPWLEQLWRDFLDWLSSLDGDGMGQGPDLAVPLMIAVAIAIIIAAVVVVRPRLNARRKAAAVDIYGDDDSVDSEGYRRRAATAADHGNWPAAVVDQFRALVRSAEERDIIDPRAGRTADEAAGQLGQVFGAAQFRLDAAARLFDAVRYGEQGATATDYEDVRGLDADLLEMKPDFSGQAHTGFAMPK</sequence>
<dbReference type="Pfam" id="PF13559">
    <property type="entry name" value="DUF4129"/>
    <property type="match status" value="1"/>
</dbReference>
<evidence type="ECO:0000256" key="1">
    <source>
        <dbReference type="SAM" id="Phobius"/>
    </source>
</evidence>
<name>A0AB39YJN9_9MICC</name>
<dbReference type="InterPro" id="IPR025403">
    <property type="entry name" value="TgpA-like_C"/>
</dbReference>
<gene>
    <name evidence="3" type="ORF">ABQM86_13950</name>
</gene>
<evidence type="ECO:0000259" key="2">
    <source>
        <dbReference type="Pfam" id="PF13559"/>
    </source>
</evidence>
<dbReference type="EMBL" id="CP165735">
    <property type="protein sequence ID" value="XDV70064.1"/>
    <property type="molecule type" value="Genomic_DNA"/>
</dbReference>
<keyword evidence="1" id="KW-0812">Transmembrane</keyword>
<feature type="transmembrane region" description="Helical" evidence="1">
    <location>
        <begin position="72"/>
        <end position="92"/>
    </location>
</feature>
<keyword evidence="1" id="KW-1133">Transmembrane helix</keyword>
<dbReference type="RefSeq" id="WP_369744706.1">
    <property type="nucleotide sequence ID" value="NZ_CP165735.1"/>
</dbReference>
<reference evidence="3" key="1">
    <citation type="submission" date="2024-07" db="EMBL/GenBank/DDBJ databases">
        <authorList>
            <person name="Li J."/>
            <person name="Wei H."/>
            <person name="Ma J."/>
        </authorList>
    </citation>
    <scope>NUCLEOTIDE SEQUENCE</scope>
    <source>
        <strain evidence="3">AMU7</strain>
    </source>
</reference>